<feature type="compositionally biased region" description="Polar residues" evidence="1">
    <location>
        <begin position="57"/>
        <end position="74"/>
    </location>
</feature>
<keyword evidence="2" id="KW-1133">Transmembrane helix</keyword>
<dbReference type="EMBL" id="HBFP01010889">
    <property type="protein sequence ID" value="CAD8823439.1"/>
    <property type="molecule type" value="Transcribed_RNA"/>
</dbReference>
<feature type="transmembrane region" description="Helical" evidence="2">
    <location>
        <begin position="244"/>
        <end position="275"/>
    </location>
</feature>
<feature type="region of interest" description="Disordered" evidence="1">
    <location>
        <begin position="53"/>
        <end position="84"/>
    </location>
</feature>
<sequence>MVTAFVGISGVPLDQEQLNLRKRVRSYDSTYHTFCIRHVAVSHFKRTPRSSGKYLVSKSSTQPTSGSTFESGPQFSDDEKPQKKRNEKIINTNSKEHDGKGVFRSFSLFTGYFLALMLMVRRSVMAATLPHERVLLVSLGVILPDLARYSFADLSWTIERLKSSNNPEHVPETEYPYHVRLVAVTTIMKLFGFFVAGLSGISQGAFIVSASQVMFNSMVHLRHVNQSVFLMRNSDRTPILFVDIAASVLSLACVFGLFPIFCASIFMAMVCLYWLSKYDVQLVFKN</sequence>
<organism evidence="3">
    <name type="scientific">Timspurckia oligopyrenoides</name>
    <dbReference type="NCBI Taxonomy" id="708627"/>
    <lineage>
        <taxon>Eukaryota</taxon>
        <taxon>Rhodophyta</taxon>
        <taxon>Bangiophyceae</taxon>
        <taxon>Porphyridiales</taxon>
        <taxon>Porphyridiaceae</taxon>
        <taxon>Timspurckia</taxon>
    </lineage>
</organism>
<evidence type="ECO:0000313" key="4">
    <source>
        <dbReference type="EMBL" id="CAD8823440.1"/>
    </source>
</evidence>
<proteinExistence type="predicted"/>
<feature type="transmembrane region" description="Helical" evidence="2">
    <location>
        <begin position="102"/>
        <end position="121"/>
    </location>
</feature>
<reference evidence="3" key="1">
    <citation type="submission" date="2021-01" db="EMBL/GenBank/DDBJ databases">
        <authorList>
            <person name="Corre E."/>
            <person name="Pelletier E."/>
            <person name="Niang G."/>
            <person name="Scheremetjew M."/>
            <person name="Finn R."/>
            <person name="Kale V."/>
            <person name="Holt S."/>
            <person name="Cochrane G."/>
            <person name="Meng A."/>
            <person name="Brown T."/>
            <person name="Cohen L."/>
        </authorList>
    </citation>
    <scope>NUCLEOTIDE SEQUENCE</scope>
    <source>
        <strain evidence="3">CCMP3278</strain>
    </source>
</reference>
<gene>
    <name evidence="3" type="ORF">TOLI1172_LOCUS7837</name>
    <name evidence="4" type="ORF">TOLI1172_LOCUS7838</name>
</gene>
<accession>A0A6T6NX26</accession>
<dbReference type="AlphaFoldDB" id="A0A6T6NX26"/>
<keyword evidence="2" id="KW-0812">Transmembrane</keyword>
<protein>
    <submittedName>
        <fullName evidence="3">Uncharacterized protein</fullName>
    </submittedName>
</protein>
<evidence type="ECO:0000256" key="2">
    <source>
        <dbReference type="SAM" id="Phobius"/>
    </source>
</evidence>
<evidence type="ECO:0000313" key="3">
    <source>
        <dbReference type="EMBL" id="CAD8823439.1"/>
    </source>
</evidence>
<evidence type="ECO:0000256" key="1">
    <source>
        <dbReference type="SAM" id="MobiDB-lite"/>
    </source>
</evidence>
<name>A0A6T6NX26_9RHOD</name>
<dbReference type="EMBL" id="HBFP01010890">
    <property type="protein sequence ID" value="CAD8823440.1"/>
    <property type="molecule type" value="Transcribed_RNA"/>
</dbReference>
<keyword evidence="2" id="KW-0472">Membrane</keyword>